<dbReference type="AlphaFoldDB" id="A0AAD1R4R9"/>
<feature type="non-terminal residue" evidence="1">
    <location>
        <position position="56"/>
    </location>
</feature>
<protein>
    <submittedName>
        <fullName evidence="1">Uncharacterized protein</fullName>
    </submittedName>
</protein>
<dbReference type="EMBL" id="OW240912">
    <property type="protein sequence ID" value="CAH2223911.1"/>
    <property type="molecule type" value="Genomic_DNA"/>
</dbReference>
<sequence>KVPFHSELTLHIRMERNFAAGPIRKGNIQEGKLIETMKKGNTPYRAPRIERAGMDK</sequence>
<evidence type="ECO:0000313" key="1">
    <source>
        <dbReference type="EMBL" id="CAH2223911.1"/>
    </source>
</evidence>
<feature type="non-terminal residue" evidence="1">
    <location>
        <position position="1"/>
    </location>
</feature>
<name>A0AAD1R4R9_PELCU</name>
<evidence type="ECO:0000313" key="2">
    <source>
        <dbReference type="Proteomes" id="UP001295444"/>
    </source>
</evidence>
<organism evidence="1 2">
    <name type="scientific">Pelobates cultripes</name>
    <name type="common">Western spadefoot toad</name>
    <dbReference type="NCBI Taxonomy" id="61616"/>
    <lineage>
        <taxon>Eukaryota</taxon>
        <taxon>Metazoa</taxon>
        <taxon>Chordata</taxon>
        <taxon>Craniata</taxon>
        <taxon>Vertebrata</taxon>
        <taxon>Euteleostomi</taxon>
        <taxon>Amphibia</taxon>
        <taxon>Batrachia</taxon>
        <taxon>Anura</taxon>
        <taxon>Pelobatoidea</taxon>
        <taxon>Pelobatidae</taxon>
        <taxon>Pelobates</taxon>
    </lineage>
</organism>
<accession>A0AAD1R4R9</accession>
<proteinExistence type="predicted"/>
<gene>
    <name evidence="1" type="ORF">PECUL_23A038762</name>
</gene>
<keyword evidence="2" id="KW-1185">Reference proteome</keyword>
<dbReference type="Proteomes" id="UP001295444">
    <property type="component" value="Chromosome 01"/>
</dbReference>
<reference evidence="1" key="1">
    <citation type="submission" date="2022-03" db="EMBL/GenBank/DDBJ databases">
        <authorList>
            <person name="Alioto T."/>
            <person name="Alioto T."/>
            <person name="Gomez Garrido J."/>
        </authorList>
    </citation>
    <scope>NUCLEOTIDE SEQUENCE</scope>
</reference>